<dbReference type="Gene3D" id="3.30.420.10">
    <property type="entry name" value="Ribonuclease H-like superfamily/Ribonuclease H"/>
    <property type="match status" value="1"/>
</dbReference>
<organism evidence="2 3">
    <name type="scientific">Quercus rubra</name>
    <name type="common">Northern red oak</name>
    <name type="synonym">Quercus borealis</name>
    <dbReference type="NCBI Taxonomy" id="3512"/>
    <lineage>
        <taxon>Eukaryota</taxon>
        <taxon>Viridiplantae</taxon>
        <taxon>Streptophyta</taxon>
        <taxon>Embryophyta</taxon>
        <taxon>Tracheophyta</taxon>
        <taxon>Spermatophyta</taxon>
        <taxon>Magnoliopsida</taxon>
        <taxon>eudicotyledons</taxon>
        <taxon>Gunneridae</taxon>
        <taxon>Pentapetalae</taxon>
        <taxon>rosids</taxon>
        <taxon>fabids</taxon>
        <taxon>Fagales</taxon>
        <taxon>Fagaceae</taxon>
        <taxon>Quercus</taxon>
    </lineage>
</organism>
<dbReference type="InterPro" id="IPR005135">
    <property type="entry name" value="Endo/exonuclease/phosphatase"/>
</dbReference>
<keyword evidence="3" id="KW-1185">Reference proteome</keyword>
<gene>
    <name evidence="2" type="ORF">RGQ29_029223</name>
</gene>
<dbReference type="Proteomes" id="UP001324115">
    <property type="component" value="Unassembled WGS sequence"/>
</dbReference>
<dbReference type="InterPro" id="IPR002156">
    <property type="entry name" value="RNaseH_domain"/>
</dbReference>
<dbReference type="InterPro" id="IPR036691">
    <property type="entry name" value="Endo/exonu/phosph_ase_sf"/>
</dbReference>
<dbReference type="InterPro" id="IPR044730">
    <property type="entry name" value="RNase_H-like_dom_plant"/>
</dbReference>
<dbReference type="PANTHER" id="PTHR33116">
    <property type="entry name" value="REVERSE TRANSCRIPTASE ZINC-BINDING DOMAIN-CONTAINING PROTEIN-RELATED-RELATED"/>
    <property type="match status" value="1"/>
</dbReference>
<accession>A0AAN7ETZ6</accession>
<evidence type="ECO:0000259" key="1">
    <source>
        <dbReference type="PROSITE" id="PS50879"/>
    </source>
</evidence>
<protein>
    <recommendedName>
        <fullName evidence="1">RNase H type-1 domain-containing protein</fullName>
    </recommendedName>
</protein>
<feature type="domain" description="RNase H type-1" evidence="1">
    <location>
        <begin position="724"/>
        <end position="827"/>
    </location>
</feature>
<dbReference type="InterPro" id="IPR012337">
    <property type="entry name" value="RNaseH-like_sf"/>
</dbReference>
<evidence type="ECO:0000313" key="3">
    <source>
        <dbReference type="Proteomes" id="UP001324115"/>
    </source>
</evidence>
<dbReference type="GO" id="GO:0003676">
    <property type="term" value="F:nucleic acid binding"/>
    <property type="evidence" value="ECO:0007669"/>
    <property type="project" value="InterPro"/>
</dbReference>
<dbReference type="InterPro" id="IPR026960">
    <property type="entry name" value="RVT-Znf"/>
</dbReference>
<comment type="caution">
    <text evidence="2">The sequence shown here is derived from an EMBL/GenBank/DDBJ whole genome shotgun (WGS) entry which is preliminary data.</text>
</comment>
<proteinExistence type="predicted"/>
<dbReference type="Gene3D" id="3.60.10.10">
    <property type="entry name" value="Endonuclease/exonuclease/phosphatase"/>
    <property type="match status" value="1"/>
</dbReference>
<dbReference type="Pfam" id="PF03372">
    <property type="entry name" value="Exo_endo_phos"/>
    <property type="match status" value="1"/>
</dbReference>
<dbReference type="EMBL" id="JAXUIC010000008">
    <property type="protein sequence ID" value="KAK4579468.1"/>
    <property type="molecule type" value="Genomic_DNA"/>
</dbReference>
<dbReference type="PROSITE" id="PS50879">
    <property type="entry name" value="RNASE_H_1"/>
    <property type="match status" value="1"/>
</dbReference>
<name>A0AAN7ETZ6_QUERU</name>
<dbReference type="CDD" id="cd06222">
    <property type="entry name" value="RNase_H_like"/>
    <property type="match status" value="1"/>
</dbReference>
<dbReference type="InterPro" id="IPR036397">
    <property type="entry name" value="RNaseH_sf"/>
</dbReference>
<dbReference type="AlphaFoldDB" id="A0AAN7ETZ6"/>
<dbReference type="Pfam" id="PF13966">
    <property type="entry name" value="zf-RVT"/>
    <property type="match status" value="1"/>
</dbReference>
<sequence>MDVTILASTEQEIHAIIKVHFSNLSWLITGIYASPRYRERRILWDNLNKVATLHNLPWLVLGDFNEILSSEDKLGGRPINLYRPMVFQQCLNSYNLLDLGFQGPRFTWVNKRDFLAFIQERIDRCFANSSWRTMYPEASVYHLTRLHSDHCPVLLSLNPSNGNHSNRPFRFQPMWLSHPHFTKLVQDNWNDSLSLQANNLAFNNAARVWNKEVFGNVFHKKSRLEARIKGTQHALTNNPNQFLINLERTLQSIKDVLESFCELSGLKVNLLKSKIFFFPNVSQITRDSICETIGYEATSNLGKYLGFPLKQPGSTEHDFDFIIDRVKSKLAGWKSNLLSMAGRCVLTNSVTSAIPAYIMQDTILPTRIHNALDKINRNFIWGSTEVKRKIHLVGWDKVTSHKEEGGLGIKAAKQKNLSLTTKLCWRFKNSKGELWAETLKRKYLNREHPRKHGFSRTWLAITKSEELCTKGSHWIIGNNSNLSFWYDKWTTFGPLRQLIQGPLTLTEETLMVKNTMVNGQWDCSQISFVIPDSWLLILKAIPLRKAFVGKDILCWDGKAKGLFNSKHAYNLAFGEKCIHNSLPVKHIIQHRGLTENPSCTHCSQVEDITHVLRDCHVAKNFWTEAGILANDPEFYSSPCNRWLKSNAINSSTIPNKSFTWDTFFLFGIWNLWLQRNRCNFQHSNPKPSLLDNVETLASEFSCLVIPLRFVLETHLIQVKWKLPSPGWFKLNTDGSALGCPGPAGGGGLIRDDHGRWVKGFLRRIGKVSSLEAELWAIRDGLTLCTQPQIQELLIELDAKAVISLVTCKKESFAQYALFIDDYRNLLQ</sequence>
<dbReference type="SUPFAM" id="SSF53098">
    <property type="entry name" value="Ribonuclease H-like"/>
    <property type="match status" value="1"/>
</dbReference>
<reference evidence="2 3" key="1">
    <citation type="journal article" date="2023" name="G3 (Bethesda)">
        <title>A haplotype-resolved chromosome-scale genome for Quercus rubra L. provides insights into the genetics of adaptive traits for red oak species.</title>
        <authorList>
            <person name="Kapoor B."/>
            <person name="Jenkins J."/>
            <person name="Schmutz J."/>
            <person name="Zhebentyayeva T."/>
            <person name="Kuelheim C."/>
            <person name="Coggeshall M."/>
            <person name="Heim C."/>
            <person name="Lasky J.R."/>
            <person name="Leites L."/>
            <person name="Islam-Faridi N."/>
            <person name="Romero-Severson J."/>
            <person name="DeLeo V.L."/>
            <person name="Lucas S.M."/>
            <person name="Lazic D."/>
            <person name="Gailing O."/>
            <person name="Carlson J."/>
            <person name="Staton M."/>
        </authorList>
    </citation>
    <scope>NUCLEOTIDE SEQUENCE [LARGE SCALE GENOMIC DNA]</scope>
    <source>
        <strain evidence="2">Pseudo-F2</strain>
    </source>
</reference>
<dbReference type="SUPFAM" id="SSF56219">
    <property type="entry name" value="DNase I-like"/>
    <property type="match status" value="1"/>
</dbReference>
<dbReference type="GO" id="GO:0004523">
    <property type="term" value="F:RNA-DNA hybrid ribonuclease activity"/>
    <property type="evidence" value="ECO:0007669"/>
    <property type="project" value="InterPro"/>
</dbReference>
<dbReference type="Pfam" id="PF13456">
    <property type="entry name" value="RVT_3"/>
    <property type="match status" value="1"/>
</dbReference>
<evidence type="ECO:0000313" key="2">
    <source>
        <dbReference type="EMBL" id="KAK4579468.1"/>
    </source>
</evidence>
<dbReference type="PANTHER" id="PTHR33116:SF70">
    <property type="entry name" value="NON-LTR RETROELEMENT REVERSE TRANSCRIPTASE-LIKE PROTEIN"/>
    <property type="match status" value="1"/>
</dbReference>